<dbReference type="RefSeq" id="WP_270681222.1">
    <property type="nucleotide sequence ID" value="NZ_JAQFWP010000095.1"/>
</dbReference>
<evidence type="ECO:0000313" key="3">
    <source>
        <dbReference type="Proteomes" id="UP001165685"/>
    </source>
</evidence>
<evidence type="ECO:0000259" key="1">
    <source>
        <dbReference type="Pfam" id="PF01593"/>
    </source>
</evidence>
<comment type="caution">
    <text evidence="2">The sequence shown here is derived from an EMBL/GenBank/DDBJ whole genome shotgun (WGS) entry which is preliminary data.</text>
</comment>
<dbReference type="Gene3D" id="3.50.50.60">
    <property type="entry name" value="FAD/NAD(P)-binding domain"/>
    <property type="match status" value="1"/>
</dbReference>
<dbReference type="InterPro" id="IPR002937">
    <property type="entry name" value="Amino_oxidase"/>
</dbReference>
<dbReference type="EMBL" id="JAQFWP010000095">
    <property type="protein sequence ID" value="MDA2808634.1"/>
    <property type="molecule type" value="Genomic_DNA"/>
</dbReference>
<gene>
    <name evidence="2" type="ORF">O4U47_29280</name>
</gene>
<evidence type="ECO:0000313" key="2">
    <source>
        <dbReference type="EMBL" id="MDA2808634.1"/>
    </source>
</evidence>
<dbReference type="Pfam" id="PF01593">
    <property type="entry name" value="Amino_oxidase"/>
    <property type="match status" value="1"/>
</dbReference>
<dbReference type="Proteomes" id="UP001165685">
    <property type="component" value="Unassembled WGS sequence"/>
</dbReference>
<proteinExistence type="predicted"/>
<dbReference type="PANTHER" id="PTHR42923:SF17">
    <property type="entry name" value="AMINE OXIDASE DOMAIN-CONTAINING PROTEIN"/>
    <property type="match status" value="1"/>
</dbReference>
<dbReference type="PANTHER" id="PTHR42923">
    <property type="entry name" value="PROTOPORPHYRINOGEN OXIDASE"/>
    <property type="match status" value="1"/>
</dbReference>
<dbReference type="PRINTS" id="PR00419">
    <property type="entry name" value="ADXRDTASE"/>
</dbReference>
<keyword evidence="3" id="KW-1185">Reference proteome</keyword>
<dbReference type="InterPro" id="IPR036188">
    <property type="entry name" value="FAD/NAD-bd_sf"/>
</dbReference>
<dbReference type="SUPFAM" id="SSF51905">
    <property type="entry name" value="FAD/NAD(P)-binding domain"/>
    <property type="match status" value="1"/>
</dbReference>
<feature type="domain" description="Amine oxidase" evidence="1">
    <location>
        <begin position="20"/>
        <end position="317"/>
    </location>
</feature>
<organism evidence="2 3">
    <name type="scientific">Nocardiopsis suaedae</name>
    <dbReference type="NCBI Taxonomy" id="3018444"/>
    <lineage>
        <taxon>Bacteria</taxon>
        <taxon>Bacillati</taxon>
        <taxon>Actinomycetota</taxon>
        <taxon>Actinomycetes</taxon>
        <taxon>Streptosporangiales</taxon>
        <taxon>Nocardiopsidaceae</taxon>
        <taxon>Nocardiopsis</taxon>
    </lineage>
</organism>
<sequence length="432" mass="46202">MAHSPGREPERRIAVVGSGVSGLTAAYLLQRGGAQVTLFEADDRLGGHAHTHDVPAARGAPLAVDSGFIVHNRRTYPELTALFDELGVATRPTGMSLSVQCRGCGLEYAGSRGLRGLAPGPGVLARPRYLRMLTEVPRFHRAARALLDRGPASAPDDEPTLAGFARGAGHSAYFVAHYLVPLVSAVWSCPAGTALEYPARYLFAFLDHHGMLSFGGAPQWRTVVGGSRTYVERIAKPLGSVRTSTPVRAVVRTGDGVDVRTGDGDAARFDGCVVAVHADQALAVLDRPTREERTVLGAFGYSRNRVRLHTDTALMPRRKGAWAAWNHRLESCVPGRAPVRVTYHMNRLQGLGSGPDYLVSLNADDAVDPGSVVAETVYEHPVYTGESVAAQARLGGLGDERLAFAGAYQGWGFHEDGCRSGVRAAERLGARR</sequence>
<reference evidence="2" key="1">
    <citation type="submission" date="2023-01" db="EMBL/GenBank/DDBJ databases">
        <title>Draft genome sequence of Nocardiopsis sp. LSu2-4 isolated from halophytes.</title>
        <authorList>
            <person name="Duangmal K."/>
            <person name="Chantavorakit T."/>
        </authorList>
    </citation>
    <scope>NUCLEOTIDE SEQUENCE</scope>
    <source>
        <strain evidence="2">LSu2-4</strain>
    </source>
</reference>
<dbReference type="InterPro" id="IPR050464">
    <property type="entry name" value="Zeta_carotene_desat/Oxidored"/>
</dbReference>
<protein>
    <submittedName>
        <fullName evidence="2">FAD-dependent oxidoreductase</fullName>
    </submittedName>
</protein>
<accession>A0ABT4TVA1</accession>
<name>A0ABT4TVA1_9ACTN</name>